<dbReference type="EMBL" id="VENJ01000018">
    <property type="protein sequence ID" value="MTJ05497.1"/>
    <property type="molecule type" value="Genomic_DNA"/>
</dbReference>
<evidence type="ECO:0000313" key="1">
    <source>
        <dbReference type="EMBL" id="MTJ05497.1"/>
    </source>
</evidence>
<protein>
    <submittedName>
        <fullName evidence="1">TetR/AcrR family transcriptional regulator</fullName>
    </submittedName>
</protein>
<dbReference type="Proteomes" id="UP000483078">
    <property type="component" value="Unassembled WGS sequence"/>
</dbReference>
<name>A0A7C9LBS8_9RHOB</name>
<gene>
    <name evidence="1" type="ORF">FH759_12490</name>
</gene>
<dbReference type="AlphaFoldDB" id="A0A7C9LBS8"/>
<dbReference type="InterPro" id="IPR009057">
    <property type="entry name" value="Homeodomain-like_sf"/>
</dbReference>
<proteinExistence type="predicted"/>
<evidence type="ECO:0000313" key="2">
    <source>
        <dbReference type="Proteomes" id="UP000483078"/>
    </source>
</evidence>
<dbReference type="RefSeq" id="WP_273250267.1">
    <property type="nucleotide sequence ID" value="NZ_VENJ01000018.1"/>
</dbReference>
<comment type="caution">
    <text evidence="1">The sequence shown here is derived from an EMBL/GenBank/DDBJ whole genome shotgun (WGS) entry which is preliminary data.</text>
</comment>
<dbReference type="SUPFAM" id="SSF46689">
    <property type="entry name" value="Homeodomain-like"/>
    <property type="match status" value="1"/>
</dbReference>
<sequence length="179" mass="19187">MSNSARLTRHDWLNAGLGALAQDGPATLRAETLSRRLNTTKGSFYWHFKDVRDFHAAVLDTWSRQARTALTDSLPADASPAARLRAFCQQMTELAGTGTGSALRGWARDNAPAGETQAHIDEFCRAQITALLAEIGITNAEMARILHAAAIGMAQLPDADEASSSNTIGSLVDLVLALR</sequence>
<reference evidence="1 2" key="1">
    <citation type="submission" date="2019-06" db="EMBL/GenBank/DDBJ databases">
        <title>Enrichment of Autotrophic Halophilic Microorganisms from Red Sea Brine Pool Using Microbial Electrosynthesis System.</title>
        <authorList>
            <person name="Alqahtani M.F."/>
            <person name="Bajracharya S."/>
            <person name="Katuri K.P."/>
            <person name="Ali M."/>
            <person name="Saikaly P.E."/>
        </authorList>
    </citation>
    <scope>NUCLEOTIDE SEQUENCE [LARGE SCALE GENOMIC DNA]</scope>
    <source>
        <strain evidence="1">MES6</strain>
    </source>
</reference>
<accession>A0A7C9LBS8</accession>
<organism evidence="1 2">
    <name type="scientific">Sediminimonas qiaohouensis</name>
    <dbReference type="NCBI Taxonomy" id="552061"/>
    <lineage>
        <taxon>Bacteria</taxon>
        <taxon>Pseudomonadati</taxon>
        <taxon>Pseudomonadota</taxon>
        <taxon>Alphaproteobacteria</taxon>
        <taxon>Rhodobacterales</taxon>
        <taxon>Roseobacteraceae</taxon>
        <taxon>Sediminimonas</taxon>
    </lineage>
</organism>
<dbReference type="Gene3D" id="1.10.357.10">
    <property type="entry name" value="Tetracycline Repressor, domain 2"/>
    <property type="match status" value="1"/>
</dbReference>